<proteinExistence type="predicted"/>
<evidence type="ECO:0000313" key="2">
    <source>
        <dbReference type="Proteomes" id="UP000027195"/>
    </source>
</evidence>
<organism evidence="1 2">
    <name type="scientific">Botryobasidium botryosum (strain FD-172 SS1)</name>
    <dbReference type="NCBI Taxonomy" id="930990"/>
    <lineage>
        <taxon>Eukaryota</taxon>
        <taxon>Fungi</taxon>
        <taxon>Dikarya</taxon>
        <taxon>Basidiomycota</taxon>
        <taxon>Agaricomycotina</taxon>
        <taxon>Agaricomycetes</taxon>
        <taxon>Cantharellales</taxon>
        <taxon>Botryobasidiaceae</taxon>
        <taxon>Botryobasidium</taxon>
    </lineage>
</organism>
<name>A0A067M677_BOTB1</name>
<protein>
    <submittedName>
        <fullName evidence="1">Uncharacterized protein</fullName>
    </submittedName>
</protein>
<dbReference type="AlphaFoldDB" id="A0A067M677"/>
<sequence length="180" mass="20262">MKNRMQFGELGGTDVLLTVLGRCACAFLWTFRTVAVDLVTLSPSLPYVRYQACRPNMSCTMIAGLGGPKRNRAKTDLYRSGYERRPASPPINTLSSMRNRCFLGCGSNDRCLRCQVNIYQRTDRVDGKRTYTTQRFATSFAIQSHRRLQRHTCSISFPKTVPIPGIVATKKTVIKKACVQ</sequence>
<dbReference type="EMBL" id="KL198109">
    <property type="protein sequence ID" value="KDQ07332.1"/>
    <property type="molecule type" value="Genomic_DNA"/>
</dbReference>
<reference evidence="2" key="1">
    <citation type="journal article" date="2014" name="Proc. Natl. Acad. Sci. U.S.A.">
        <title>Extensive sampling of basidiomycete genomes demonstrates inadequacy of the white-rot/brown-rot paradigm for wood decay fungi.</title>
        <authorList>
            <person name="Riley R."/>
            <person name="Salamov A.A."/>
            <person name="Brown D.W."/>
            <person name="Nagy L.G."/>
            <person name="Floudas D."/>
            <person name="Held B.W."/>
            <person name="Levasseur A."/>
            <person name="Lombard V."/>
            <person name="Morin E."/>
            <person name="Otillar R."/>
            <person name="Lindquist E.A."/>
            <person name="Sun H."/>
            <person name="LaButti K.M."/>
            <person name="Schmutz J."/>
            <person name="Jabbour D."/>
            <person name="Luo H."/>
            <person name="Baker S.E."/>
            <person name="Pisabarro A.G."/>
            <person name="Walton J.D."/>
            <person name="Blanchette R.A."/>
            <person name="Henrissat B."/>
            <person name="Martin F."/>
            <person name="Cullen D."/>
            <person name="Hibbett D.S."/>
            <person name="Grigoriev I.V."/>
        </authorList>
    </citation>
    <scope>NUCLEOTIDE SEQUENCE [LARGE SCALE GENOMIC DNA]</scope>
    <source>
        <strain evidence="2">FD-172 SS1</strain>
    </source>
</reference>
<dbReference type="InParanoid" id="A0A067M677"/>
<keyword evidence="2" id="KW-1185">Reference proteome</keyword>
<accession>A0A067M677</accession>
<dbReference type="Proteomes" id="UP000027195">
    <property type="component" value="Unassembled WGS sequence"/>
</dbReference>
<gene>
    <name evidence="1" type="ORF">BOTBODRAFT_610540</name>
</gene>
<dbReference type="HOGENOM" id="CLU_1495961_0_0_1"/>
<evidence type="ECO:0000313" key="1">
    <source>
        <dbReference type="EMBL" id="KDQ07332.1"/>
    </source>
</evidence>